<dbReference type="AlphaFoldDB" id="L0F9R0"/>
<dbReference type="STRING" id="871963.Desdi_3133"/>
<dbReference type="HOGENOM" id="CLU_118491_0_0_9"/>
<reference evidence="2" key="1">
    <citation type="submission" date="2012-02" db="EMBL/GenBank/DDBJ databases">
        <title>Complete sequence of Desulfitobacterium dichloroeliminans LMG P-21439.</title>
        <authorList>
            <person name="Lucas S."/>
            <person name="Han J."/>
            <person name="Lapidus A."/>
            <person name="Cheng J.-F."/>
            <person name="Goodwin L."/>
            <person name="Pitluck S."/>
            <person name="Peters L."/>
            <person name="Ovchinnikova G."/>
            <person name="Teshima H."/>
            <person name="Detter J.C."/>
            <person name="Han C."/>
            <person name="Tapia R."/>
            <person name="Land M."/>
            <person name="Hauser L."/>
            <person name="Kyrpides N."/>
            <person name="Ivanova N."/>
            <person name="Pagani I."/>
            <person name="Kruse T."/>
            <person name="de Vos W.M."/>
            <person name="Boon N."/>
            <person name="Smidt H."/>
            <person name="Woyke T."/>
        </authorList>
    </citation>
    <scope>NUCLEOTIDE SEQUENCE [LARGE SCALE GENOMIC DNA]</scope>
    <source>
        <strain evidence="2">LMG P-21439 / DCA1</strain>
    </source>
</reference>
<dbReference type="eggNOG" id="ENOG5033VM3">
    <property type="taxonomic scope" value="Bacteria"/>
</dbReference>
<protein>
    <submittedName>
        <fullName evidence="1">Uncharacterized protein</fullName>
    </submittedName>
</protein>
<accession>L0F9R0</accession>
<keyword evidence="2" id="KW-1185">Reference proteome</keyword>
<dbReference type="Proteomes" id="UP000010797">
    <property type="component" value="Chromosome"/>
</dbReference>
<organism evidence="1 2">
    <name type="scientific">Desulfitobacterium dichloroeliminans (strain LMG P-21439 / DCA1)</name>
    <dbReference type="NCBI Taxonomy" id="871963"/>
    <lineage>
        <taxon>Bacteria</taxon>
        <taxon>Bacillati</taxon>
        <taxon>Bacillota</taxon>
        <taxon>Clostridia</taxon>
        <taxon>Eubacteriales</taxon>
        <taxon>Desulfitobacteriaceae</taxon>
        <taxon>Desulfitobacterium</taxon>
    </lineage>
</organism>
<dbReference type="KEGG" id="ddl:Desdi_3133"/>
<evidence type="ECO:0000313" key="1">
    <source>
        <dbReference type="EMBL" id="AGA70534.1"/>
    </source>
</evidence>
<evidence type="ECO:0000313" key="2">
    <source>
        <dbReference type="Proteomes" id="UP000010797"/>
    </source>
</evidence>
<proteinExistence type="predicted"/>
<sequence>MATSTESIPTPPITPLSFSLLISSPIRRNIPFAPVTAAILPLAKVKLPYANLVVAALDIFTAFLTKRFPHEATSPQRLPPENYPVTLTLAQLAELIQNYSQGQGTRLNPTPCRPDLRVASNEDEPLFPDHLSVSLFVSGPLDGFDGTPDSSFNVPLFSIPGVPGNLIIAVITLIAQFLLEQANVNGSTGTPASQCLRR</sequence>
<dbReference type="EMBL" id="CP003344">
    <property type="protein sequence ID" value="AGA70534.1"/>
    <property type="molecule type" value="Genomic_DNA"/>
</dbReference>
<gene>
    <name evidence="1" type="ordered locus">Desdi_3133</name>
</gene>
<dbReference type="RefSeq" id="WP_015263494.1">
    <property type="nucleotide sequence ID" value="NC_019903.1"/>
</dbReference>
<name>L0F9R0_DESDL</name>